<organism evidence="2 3">
    <name type="scientific">Portunus trituberculatus</name>
    <name type="common">Swimming crab</name>
    <name type="synonym">Neptunus trituberculatus</name>
    <dbReference type="NCBI Taxonomy" id="210409"/>
    <lineage>
        <taxon>Eukaryota</taxon>
        <taxon>Metazoa</taxon>
        <taxon>Ecdysozoa</taxon>
        <taxon>Arthropoda</taxon>
        <taxon>Crustacea</taxon>
        <taxon>Multicrustacea</taxon>
        <taxon>Malacostraca</taxon>
        <taxon>Eumalacostraca</taxon>
        <taxon>Eucarida</taxon>
        <taxon>Decapoda</taxon>
        <taxon>Pleocyemata</taxon>
        <taxon>Brachyura</taxon>
        <taxon>Eubrachyura</taxon>
        <taxon>Portunoidea</taxon>
        <taxon>Portunidae</taxon>
        <taxon>Portuninae</taxon>
        <taxon>Portunus</taxon>
    </lineage>
</organism>
<keyword evidence="1" id="KW-0812">Transmembrane</keyword>
<sequence length="143" mass="17265">MVILETEAGSQPITAKLSRSITHPANSNPENSLKRMWLYVMRTFWSNFVLYVKPKIRYMNIRLAEYIQILRYANFATKDQKLPFIKFSHLAPFSRYCEWWRGRERYILLYYIGNILLINSYLSYYTILLSYLYYIYHSLVVFG</sequence>
<reference evidence="2 3" key="1">
    <citation type="submission" date="2019-05" db="EMBL/GenBank/DDBJ databases">
        <title>Another draft genome of Portunus trituberculatus and its Hox gene families provides insights of decapod evolution.</title>
        <authorList>
            <person name="Jeong J.-H."/>
            <person name="Song I."/>
            <person name="Kim S."/>
            <person name="Choi T."/>
            <person name="Kim D."/>
            <person name="Ryu S."/>
            <person name="Kim W."/>
        </authorList>
    </citation>
    <scope>NUCLEOTIDE SEQUENCE [LARGE SCALE GENOMIC DNA]</scope>
    <source>
        <tissue evidence="2">Muscle</tissue>
    </source>
</reference>
<dbReference type="Proteomes" id="UP000324222">
    <property type="component" value="Unassembled WGS sequence"/>
</dbReference>
<accession>A0A5B7I3T9</accession>
<feature type="transmembrane region" description="Helical" evidence="1">
    <location>
        <begin position="108"/>
        <end position="136"/>
    </location>
</feature>
<comment type="caution">
    <text evidence="2">The sequence shown here is derived from an EMBL/GenBank/DDBJ whole genome shotgun (WGS) entry which is preliminary data.</text>
</comment>
<evidence type="ECO:0000313" key="3">
    <source>
        <dbReference type="Proteomes" id="UP000324222"/>
    </source>
</evidence>
<dbReference type="AlphaFoldDB" id="A0A5B7I3T9"/>
<keyword evidence="3" id="KW-1185">Reference proteome</keyword>
<proteinExistence type="predicted"/>
<protein>
    <submittedName>
        <fullName evidence="2">Uncharacterized protein</fullName>
    </submittedName>
</protein>
<gene>
    <name evidence="2" type="ORF">E2C01_071217</name>
</gene>
<evidence type="ECO:0000256" key="1">
    <source>
        <dbReference type="SAM" id="Phobius"/>
    </source>
</evidence>
<name>A0A5B7I3T9_PORTR</name>
<keyword evidence="1" id="KW-0472">Membrane</keyword>
<keyword evidence="1" id="KW-1133">Transmembrane helix</keyword>
<evidence type="ECO:0000313" key="2">
    <source>
        <dbReference type="EMBL" id="MPC76785.1"/>
    </source>
</evidence>
<dbReference type="EMBL" id="VSRR010044213">
    <property type="protein sequence ID" value="MPC76785.1"/>
    <property type="molecule type" value="Genomic_DNA"/>
</dbReference>